<accession>A0A1E4TLS7</accession>
<dbReference type="Pfam" id="PF05346">
    <property type="entry name" value="DUF747"/>
    <property type="match status" value="1"/>
</dbReference>
<proteinExistence type="inferred from homology"/>
<dbReference type="GO" id="GO:0005789">
    <property type="term" value="C:endoplasmic reticulum membrane"/>
    <property type="evidence" value="ECO:0007669"/>
    <property type="project" value="TreeGrafter"/>
</dbReference>
<evidence type="ECO:0000313" key="7">
    <source>
        <dbReference type="EMBL" id="ODV92715.1"/>
    </source>
</evidence>
<organism evidence="7 8">
    <name type="scientific">Tortispora caseinolytica NRRL Y-17796</name>
    <dbReference type="NCBI Taxonomy" id="767744"/>
    <lineage>
        <taxon>Eukaryota</taxon>
        <taxon>Fungi</taxon>
        <taxon>Dikarya</taxon>
        <taxon>Ascomycota</taxon>
        <taxon>Saccharomycotina</taxon>
        <taxon>Trigonopsidomycetes</taxon>
        <taxon>Trigonopsidales</taxon>
        <taxon>Trigonopsidaceae</taxon>
        <taxon>Tortispora</taxon>
    </lineage>
</organism>
<dbReference type="InterPro" id="IPR008010">
    <property type="entry name" value="Tatp1"/>
</dbReference>
<comment type="similarity">
    <text evidence="2">Belongs to the TAPT1 family.</text>
</comment>
<feature type="transmembrane region" description="Helical" evidence="6">
    <location>
        <begin position="136"/>
        <end position="158"/>
    </location>
</feature>
<evidence type="ECO:0000256" key="5">
    <source>
        <dbReference type="ARBA" id="ARBA00023136"/>
    </source>
</evidence>
<reference evidence="8" key="1">
    <citation type="submission" date="2016-02" db="EMBL/GenBank/DDBJ databases">
        <title>Comparative genomics of biotechnologically important yeasts.</title>
        <authorList>
            <consortium name="DOE Joint Genome Institute"/>
            <person name="Riley R."/>
            <person name="Haridas S."/>
            <person name="Wolfe K.H."/>
            <person name="Lopes M.R."/>
            <person name="Hittinger C.T."/>
            <person name="Goker M."/>
            <person name="Salamov A."/>
            <person name="Wisecaver J."/>
            <person name="Long T.M."/>
            <person name="Aerts A.L."/>
            <person name="Barry K."/>
            <person name="Choi C."/>
            <person name="Clum A."/>
            <person name="Coughlan A.Y."/>
            <person name="Deshpande S."/>
            <person name="Douglass A.P."/>
            <person name="Hanson S.J."/>
            <person name="Klenk H.-P."/>
            <person name="Labutti K."/>
            <person name="Lapidus A."/>
            <person name="Lindquist E."/>
            <person name="Lipzen A."/>
            <person name="Meier-Kolthoff J.P."/>
            <person name="Ohm R.A."/>
            <person name="Otillar R.P."/>
            <person name="Pangilinan J."/>
            <person name="Peng Y."/>
            <person name="Rokas A."/>
            <person name="Rosa C.A."/>
            <person name="Scheuner C."/>
            <person name="Sibirny A.A."/>
            <person name="Slot J.C."/>
            <person name="Stielow J.B."/>
            <person name="Sun H."/>
            <person name="Kurtzman C.P."/>
            <person name="Blackwell M."/>
            <person name="Jeffries T.W."/>
            <person name="Grigoriev I.V."/>
        </authorList>
    </citation>
    <scope>NUCLEOTIDE SEQUENCE [LARGE SCALE GENOMIC DNA]</scope>
    <source>
        <strain evidence="8">NRRL Y-17796</strain>
    </source>
</reference>
<evidence type="ECO:0000256" key="1">
    <source>
        <dbReference type="ARBA" id="ARBA00004141"/>
    </source>
</evidence>
<evidence type="ECO:0000256" key="2">
    <source>
        <dbReference type="ARBA" id="ARBA00008803"/>
    </source>
</evidence>
<feature type="transmembrane region" description="Helical" evidence="6">
    <location>
        <begin position="253"/>
        <end position="279"/>
    </location>
</feature>
<protein>
    <submittedName>
        <fullName evidence="7">Uncharacterized protein</fullName>
    </submittedName>
</protein>
<keyword evidence="3 6" id="KW-0812">Transmembrane</keyword>
<evidence type="ECO:0000313" key="8">
    <source>
        <dbReference type="Proteomes" id="UP000095023"/>
    </source>
</evidence>
<feature type="transmembrane region" description="Helical" evidence="6">
    <location>
        <begin position="36"/>
        <end position="57"/>
    </location>
</feature>
<comment type="subcellular location">
    <subcellularLocation>
        <location evidence="1">Membrane</location>
        <topology evidence="1">Multi-pass membrane protein</topology>
    </subcellularLocation>
</comment>
<feature type="transmembrane region" description="Helical" evidence="6">
    <location>
        <begin position="208"/>
        <end position="233"/>
    </location>
</feature>
<dbReference type="Proteomes" id="UP000095023">
    <property type="component" value="Unassembled WGS sequence"/>
</dbReference>
<name>A0A1E4TLS7_9ASCO</name>
<evidence type="ECO:0000256" key="4">
    <source>
        <dbReference type="ARBA" id="ARBA00022989"/>
    </source>
</evidence>
<keyword evidence="8" id="KW-1185">Reference proteome</keyword>
<feature type="transmembrane region" description="Helical" evidence="6">
    <location>
        <begin position="12"/>
        <end position="29"/>
    </location>
</feature>
<evidence type="ECO:0000256" key="3">
    <source>
        <dbReference type="ARBA" id="ARBA00022692"/>
    </source>
</evidence>
<dbReference type="PANTHER" id="PTHR13317:SF4">
    <property type="entry name" value="TRANSMEMBRANE ANTERIOR POSTERIOR TRANSFORMATION PROTEIN 1 HOMOLOG"/>
    <property type="match status" value="1"/>
</dbReference>
<sequence>MFEVADRLLSALGQDIFAFILVSPNLLALTPAKRALFIVSGVVYNALHSVLLFYMMLTLNVAANSYDNALLTLLLSNQFSEIKGSVFKRFDRENLFQLTCADITERFQMYILLFTVVIRNSADFVLLAADASSMGILSLFTTTAFWLLSVAGPGFIVVMSEVFVDWLKHTYIAKFNDFRPYVYHRFLDVLCMDYIRHSFSNKLVSNRLGLSVMPLMCVFIRTAIPVYRSIILAAFNDETPVNDAVMGTYFYSWFRWSTLGLIVILALSFFVTLLAKLILSTMLQSFSRTRYEIIQVHRRASINAGRSPIIKQEETAIDSAVGNDSLDALTDEMRSRLYDENDLVPKSEKRTKRVVDLDTVHRYKMVAKRIW</sequence>
<keyword evidence="4 6" id="KW-1133">Transmembrane helix</keyword>
<dbReference type="PANTHER" id="PTHR13317">
    <property type="entry name" value="TRANSMEMBRANE ANTERIOR POSTERIOR TRANSFORMATION PROTEIN 1 HOMOLOG"/>
    <property type="match status" value="1"/>
</dbReference>
<keyword evidence="5 6" id="KW-0472">Membrane</keyword>
<dbReference type="EMBL" id="KV453841">
    <property type="protein sequence ID" value="ODV92715.1"/>
    <property type="molecule type" value="Genomic_DNA"/>
</dbReference>
<dbReference type="AlphaFoldDB" id="A0A1E4TLS7"/>
<evidence type="ECO:0000256" key="6">
    <source>
        <dbReference type="SAM" id="Phobius"/>
    </source>
</evidence>
<gene>
    <name evidence="7" type="ORF">CANCADRAFT_20781</name>
</gene>
<dbReference type="OrthoDB" id="5376140at2759"/>